<gene>
    <name evidence="6" type="ORF">ACFSW7_04100</name>
</gene>
<feature type="signal peptide" evidence="5">
    <location>
        <begin position="1"/>
        <end position="25"/>
    </location>
</feature>
<sequence>MTIRRILAGTAAVLTAAALAGCSSAGDEGGDVTLSLRLWDENVATAYEPSIEAFEAANPGIKVELNVVPWDNYFTTLRNEVGSGAGDDLFWINGASVGDYITNGNLVNITETLGEDALAAWDESVVEQYSTDEGLWGVPQLTDGGSAFYVNEELLDEAGVTAEELSAATWSPNEADDTLLPLLQKLTVDNNGNNAASADFDPDNVATYGFNAALELQNIQLNFIYSNGGTYQDADGNLTFTNEKTVEAYEYLVALINEYHVAPPAEATNGNGDYTRDQFLQGKLAVFESGTYNLANVQSGATFEWSATEIAAGPEGKVTTAPGVIVAGNANSEHPEQQQALLEWLGSTEGASYIGAEGAAIPAVTDARAAYDEYWQGQGVDTAPFFSVLEGAEPGAPVTGANFNAQAEAFTPILNEVFTGATPVAEGLAAAQEAADSVS</sequence>
<dbReference type="EMBL" id="JBHUNE010000003">
    <property type="protein sequence ID" value="MFD2757560.1"/>
    <property type="molecule type" value="Genomic_DNA"/>
</dbReference>
<dbReference type="Pfam" id="PF01547">
    <property type="entry name" value="SBP_bac_1"/>
    <property type="match status" value="1"/>
</dbReference>
<evidence type="ECO:0000256" key="3">
    <source>
        <dbReference type="ARBA" id="ARBA00022448"/>
    </source>
</evidence>
<dbReference type="Proteomes" id="UP001597492">
    <property type="component" value="Unassembled WGS sequence"/>
</dbReference>
<comment type="caution">
    <text evidence="6">The sequence shown here is derived from an EMBL/GenBank/DDBJ whole genome shotgun (WGS) entry which is preliminary data.</text>
</comment>
<keyword evidence="3" id="KW-0813">Transport</keyword>
<dbReference type="CDD" id="cd13585">
    <property type="entry name" value="PBP2_TMBP_like"/>
    <property type="match status" value="1"/>
</dbReference>
<evidence type="ECO:0000256" key="4">
    <source>
        <dbReference type="ARBA" id="ARBA00022729"/>
    </source>
</evidence>
<reference evidence="7" key="1">
    <citation type="journal article" date="2019" name="Int. J. Syst. Evol. Microbiol.">
        <title>The Global Catalogue of Microorganisms (GCM) 10K type strain sequencing project: providing services to taxonomists for standard genome sequencing and annotation.</title>
        <authorList>
            <consortium name="The Broad Institute Genomics Platform"/>
            <consortium name="The Broad Institute Genome Sequencing Center for Infectious Disease"/>
            <person name="Wu L."/>
            <person name="Ma J."/>
        </authorList>
    </citation>
    <scope>NUCLEOTIDE SEQUENCE [LARGE SCALE GENOMIC DNA]</scope>
    <source>
        <strain evidence="7">TISTR 1514</strain>
    </source>
</reference>
<dbReference type="InterPro" id="IPR006059">
    <property type="entry name" value="SBP"/>
</dbReference>
<comment type="similarity">
    <text evidence="2">Belongs to the bacterial solute-binding protein 1 family.</text>
</comment>
<dbReference type="SUPFAM" id="SSF53850">
    <property type="entry name" value="Periplasmic binding protein-like II"/>
    <property type="match status" value="1"/>
</dbReference>
<organism evidence="6 7">
    <name type="scientific">Gulosibacter faecalis</name>
    <dbReference type="NCBI Taxonomy" id="272240"/>
    <lineage>
        <taxon>Bacteria</taxon>
        <taxon>Bacillati</taxon>
        <taxon>Actinomycetota</taxon>
        <taxon>Actinomycetes</taxon>
        <taxon>Micrococcales</taxon>
        <taxon>Microbacteriaceae</taxon>
        <taxon>Gulosibacter</taxon>
    </lineage>
</organism>
<dbReference type="PANTHER" id="PTHR43649">
    <property type="entry name" value="ARABINOSE-BINDING PROTEIN-RELATED"/>
    <property type="match status" value="1"/>
</dbReference>
<accession>A0ABW5UVX1</accession>
<feature type="chain" id="PRO_5045733655" evidence="5">
    <location>
        <begin position="26"/>
        <end position="439"/>
    </location>
</feature>
<keyword evidence="4 5" id="KW-0732">Signal</keyword>
<dbReference type="PROSITE" id="PS51257">
    <property type="entry name" value="PROKAR_LIPOPROTEIN"/>
    <property type="match status" value="1"/>
</dbReference>
<dbReference type="PANTHER" id="PTHR43649:SF31">
    <property type="entry name" value="SN-GLYCEROL-3-PHOSPHATE-BINDING PERIPLASMIC PROTEIN UGPB"/>
    <property type="match status" value="1"/>
</dbReference>
<evidence type="ECO:0000256" key="5">
    <source>
        <dbReference type="SAM" id="SignalP"/>
    </source>
</evidence>
<evidence type="ECO:0000256" key="2">
    <source>
        <dbReference type="ARBA" id="ARBA00008520"/>
    </source>
</evidence>
<proteinExistence type="inferred from homology"/>
<comment type="subcellular location">
    <subcellularLocation>
        <location evidence="1">Cell envelope</location>
    </subcellularLocation>
</comment>
<protein>
    <submittedName>
        <fullName evidence="6">ABC transporter substrate-binding protein</fullName>
    </submittedName>
</protein>
<dbReference type="InterPro" id="IPR050490">
    <property type="entry name" value="Bact_solute-bd_prot1"/>
</dbReference>
<evidence type="ECO:0000313" key="6">
    <source>
        <dbReference type="EMBL" id="MFD2757560.1"/>
    </source>
</evidence>
<name>A0ABW5UVX1_9MICO</name>
<evidence type="ECO:0000256" key="1">
    <source>
        <dbReference type="ARBA" id="ARBA00004196"/>
    </source>
</evidence>
<keyword evidence="7" id="KW-1185">Reference proteome</keyword>
<dbReference type="RefSeq" id="WP_019618105.1">
    <property type="nucleotide sequence ID" value="NZ_JBHUNE010000003.1"/>
</dbReference>
<evidence type="ECO:0000313" key="7">
    <source>
        <dbReference type="Proteomes" id="UP001597492"/>
    </source>
</evidence>
<dbReference type="Gene3D" id="3.40.190.10">
    <property type="entry name" value="Periplasmic binding protein-like II"/>
    <property type="match status" value="1"/>
</dbReference>